<dbReference type="Proteomes" id="UP000027002">
    <property type="component" value="Chromosome 2"/>
</dbReference>
<name>A0A8E5MFK6_USTVR</name>
<dbReference type="KEGG" id="uvi:66062591"/>
<sequence>MLYSPVKFRLTVVKPYNYDPNIDDPKDIVYAEGPARPSRLEVRIPAAAAPPAAITLAAATYPSPATSPNQVRLVSPAHIISNIIINKDQEEALVNTIASNTIINISFLTAKE</sequence>
<organism evidence="1 2">
    <name type="scientific">Ustilaginoidea virens</name>
    <name type="common">Rice false smut fungus</name>
    <name type="synonym">Villosiclava virens</name>
    <dbReference type="NCBI Taxonomy" id="1159556"/>
    <lineage>
        <taxon>Eukaryota</taxon>
        <taxon>Fungi</taxon>
        <taxon>Dikarya</taxon>
        <taxon>Ascomycota</taxon>
        <taxon>Pezizomycotina</taxon>
        <taxon>Sordariomycetes</taxon>
        <taxon>Hypocreomycetidae</taxon>
        <taxon>Hypocreales</taxon>
        <taxon>Clavicipitaceae</taxon>
        <taxon>Ustilaginoidea</taxon>
    </lineage>
</organism>
<gene>
    <name evidence="1" type="ORF">UV8b_01813</name>
</gene>
<dbReference type="RefSeq" id="XP_042995245.1">
    <property type="nucleotide sequence ID" value="XM_043139311.1"/>
</dbReference>
<keyword evidence="2" id="KW-1185">Reference proteome</keyword>
<evidence type="ECO:0000313" key="1">
    <source>
        <dbReference type="EMBL" id="QUC17572.1"/>
    </source>
</evidence>
<protein>
    <submittedName>
        <fullName evidence="1">Uncharacterized protein</fullName>
    </submittedName>
</protein>
<dbReference type="AlphaFoldDB" id="A0A8E5MFK6"/>
<dbReference type="GeneID" id="66062591"/>
<reference evidence="1" key="1">
    <citation type="submission" date="2020-03" db="EMBL/GenBank/DDBJ databases">
        <title>A mixture of massive structural variations and highly conserved coding sequences in Ustilaginoidea virens genome.</title>
        <authorList>
            <person name="Zhang K."/>
            <person name="Zhao Z."/>
            <person name="Zhang Z."/>
            <person name="Li Y."/>
            <person name="Hsiang T."/>
            <person name="Sun W."/>
        </authorList>
    </citation>
    <scope>NUCLEOTIDE SEQUENCE</scope>
    <source>
        <strain evidence="1">UV-8b</strain>
    </source>
</reference>
<accession>A0A8E5MFK6</accession>
<dbReference type="EMBL" id="CP072754">
    <property type="protein sequence ID" value="QUC17572.1"/>
    <property type="molecule type" value="Genomic_DNA"/>
</dbReference>
<proteinExistence type="predicted"/>
<evidence type="ECO:0000313" key="2">
    <source>
        <dbReference type="Proteomes" id="UP000027002"/>
    </source>
</evidence>